<dbReference type="RefSeq" id="WP_072596769.1">
    <property type="nucleotide sequence ID" value="NZ_CP018221.1"/>
</dbReference>
<name>A0A1L3ZUE8_9SPHN</name>
<dbReference type="STRING" id="1921510.BSL82_07785"/>
<dbReference type="OrthoDB" id="9921056at2"/>
<dbReference type="EMBL" id="CP018221">
    <property type="protein sequence ID" value="API59220.1"/>
    <property type="molecule type" value="Genomic_DNA"/>
</dbReference>
<evidence type="ECO:0000313" key="2">
    <source>
        <dbReference type="Proteomes" id="UP000182063"/>
    </source>
</evidence>
<protein>
    <recommendedName>
        <fullName evidence="3">Flagellar protein FlgN</fullName>
    </recommendedName>
</protein>
<dbReference type="Proteomes" id="UP000182063">
    <property type="component" value="Chromosome"/>
</dbReference>
<dbReference type="KEGG" id="sphj:BSL82_07785"/>
<keyword evidence="2" id="KW-1185">Reference proteome</keyword>
<evidence type="ECO:0000313" key="1">
    <source>
        <dbReference type="EMBL" id="API59220.1"/>
    </source>
</evidence>
<gene>
    <name evidence="1" type="ORF">BSL82_07785</name>
</gene>
<sequence length="121" mass="12517">MTGAPAYQQTLRNLNEALRQELAALDSGDVAALESSTASKLAAISALQLSPLVAPDDETEALIHEGAALCEQAALRVNLLLAGIERRLNVLAHAAGHAPAAAYGRDGRIAGGYRSIDLDCA</sequence>
<proteinExistence type="predicted"/>
<organism evidence="1 2">
    <name type="scientific">Tardibacter chloracetimidivorans</name>
    <dbReference type="NCBI Taxonomy" id="1921510"/>
    <lineage>
        <taxon>Bacteria</taxon>
        <taxon>Pseudomonadati</taxon>
        <taxon>Pseudomonadota</taxon>
        <taxon>Alphaproteobacteria</taxon>
        <taxon>Sphingomonadales</taxon>
        <taxon>Sphingomonadaceae</taxon>
        <taxon>Tardibacter</taxon>
    </lineage>
</organism>
<reference evidence="2" key="1">
    <citation type="submission" date="2016-11" db="EMBL/GenBank/DDBJ databases">
        <title>Complete Genome Sequence of alachlor-degrading Sphingomonas sp. strain JJ-A5.</title>
        <authorList>
            <person name="Lee H."/>
            <person name="Ka J.-O."/>
        </authorList>
    </citation>
    <scope>NUCLEOTIDE SEQUENCE [LARGE SCALE GENOMIC DNA]</scope>
    <source>
        <strain evidence="2">JJ-A5</strain>
    </source>
</reference>
<accession>A0A1L3ZUE8</accession>
<evidence type="ECO:0008006" key="3">
    <source>
        <dbReference type="Google" id="ProtNLM"/>
    </source>
</evidence>
<dbReference type="AlphaFoldDB" id="A0A1L3ZUE8"/>